<dbReference type="RefSeq" id="WP_045798771.1">
    <property type="nucleotide sequence ID" value="NZ_LAOI01000001.1"/>
</dbReference>
<organism evidence="1 2">
    <name type="scientific">Rickettsia bellii str. RML An4</name>
    <dbReference type="NCBI Taxonomy" id="1359193"/>
    <lineage>
        <taxon>Bacteria</taxon>
        <taxon>Pseudomonadati</taxon>
        <taxon>Pseudomonadota</taxon>
        <taxon>Alphaproteobacteria</taxon>
        <taxon>Rickettsiales</taxon>
        <taxon>Rickettsiaceae</taxon>
        <taxon>Rickettsieae</taxon>
        <taxon>Rickettsia</taxon>
        <taxon>belli group</taxon>
    </lineage>
</organism>
<keyword evidence="2" id="KW-1185">Reference proteome</keyword>
<reference evidence="1 2" key="1">
    <citation type="submission" date="2015-02" db="EMBL/GenBank/DDBJ databases">
        <title>Genome Sequencing of Rickettsiales.</title>
        <authorList>
            <person name="Daugherty S.C."/>
            <person name="Su Q."/>
            <person name="Abolude K."/>
            <person name="Beier-Sexton M."/>
            <person name="Carlyon J.A."/>
            <person name="Carter R."/>
            <person name="Day N.P."/>
            <person name="Dumler S.J."/>
            <person name="Dyachenko V."/>
            <person name="Godinez A."/>
            <person name="Kurtti T.J."/>
            <person name="Lichay M."/>
            <person name="Mullins K.E."/>
            <person name="Ott S."/>
            <person name="Pappas-Brown V."/>
            <person name="Paris D.H."/>
            <person name="Patel P."/>
            <person name="Richards A.L."/>
            <person name="Sadzewicz L."/>
            <person name="Sears K."/>
            <person name="Seidman D."/>
            <person name="Sengamalay N."/>
            <person name="Stenos J."/>
            <person name="Tallon L.J."/>
            <person name="Vincent G."/>
            <person name="Fraser C.M."/>
            <person name="Munderloh U."/>
            <person name="Dunning-Hotopp J.C."/>
        </authorList>
    </citation>
    <scope>NUCLEOTIDE SEQUENCE [LARGE SCALE GENOMIC DNA]</scope>
    <source>
        <strain evidence="1 2">RML An4</strain>
    </source>
</reference>
<evidence type="ECO:0000313" key="2">
    <source>
        <dbReference type="Proteomes" id="UP000033661"/>
    </source>
</evidence>
<evidence type="ECO:0000313" key="1">
    <source>
        <dbReference type="EMBL" id="KJV89332.1"/>
    </source>
</evidence>
<protein>
    <submittedName>
        <fullName evidence="1">Uncharacterized protein</fullName>
    </submittedName>
</protein>
<proteinExistence type="predicted"/>
<dbReference type="AlphaFoldDB" id="A0A0F3QAR0"/>
<dbReference type="EMBL" id="LAOI01000001">
    <property type="protein sequence ID" value="KJV89332.1"/>
    <property type="molecule type" value="Genomic_DNA"/>
</dbReference>
<sequence length="201" mass="22854">MLEIQKLVENTADLYTHSISESIKEVINRDQITNDMLINLAGKLDKVLEEQTIINNHSCKERLVLFSKIAMDITAKLDDDNTISSNNKAIMQNVMNKIIDRIANLTNISLIEKITTSITELKTGKITKGKLLDIEDEIEGFILEQTDKEANMMLTWSVREIVYDKPLLNHPKLLELALSKFSLQEIAELSNKLNSDLGSYY</sequence>
<name>A0A0F3QAR0_RICBE</name>
<gene>
    <name evidence="1" type="ORF">RBEAN4_0308</name>
</gene>
<accession>A0A0F3QAR0</accession>
<comment type="caution">
    <text evidence="1">The sequence shown here is derived from an EMBL/GenBank/DDBJ whole genome shotgun (WGS) entry which is preliminary data.</text>
</comment>
<dbReference type="PATRIC" id="fig|1359193.3.peg.291"/>
<dbReference type="Proteomes" id="UP000033661">
    <property type="component" value="Unassembled WGS sequence"/>
</dbReference>